<feature type="transmembrane region" description="Helical" evidence="1">
    <location>
        <begin position="36"/>
        <end position="57"/>
    </location>
</feature>
<dbReference type="AlphaFoldDB" id="A0A5C7EK60"/>
<dbReference type="EMBL" id="VPFL01000005">
    <property type="protein sequence ID" value="TXF12621.1"/>
    <property type="molecule type" value="Genomic_DNA"/>
</dbReference>
<organism evidence="3 4">
    <name type="scientific">Pelomicrobium methylotrophicum</name>
    <dbReference type="NCBI Taxonomy" id="2602750"/>
    <lineage>
        <taxon>Bacteria</taxon>
        <taxon>Pseudomonadati</taxon>
        <taxon>Pseudomonadota</taxon>
        <taxon>Hydrogenophilia</taxon>
        <taxon>Hydrogenophilia incertae sedis</taxon>
        <taxon>Pelomicrobium</taxon>
    </lineage>
</organism>
<keyword evidence="1" id="KW-0812">Transmembrane</keyword>
<keyword evidence="1" id="KW-0472">Membrane</keyword>
<sequence length="125" mass="13553">MGVTPKRWQNWVMLALGLWLFLSPWILGYAEEPAGAAWNAYLLGAATVLFSVAGLYTAKFREELAGIAFGVWLVVSPWAMGFTAFTPAMYNAVIVGALLAIVSLLNAAEEYGFGKGWHGGSRHQT</sequence>
<feature type="transmembrane region" description="Helical" evidence="1">
    <location>
        <begin position="64"/>
        <end position="82"/>
    </location>
</feature>
<proteinExistence type="predicted"/>
<dbReference type="OrthoDB" id="32521at2"/>
<feature type="transmembrane region" description="Helical" evidence="1">
    <location>
        <begin position="12"/>
        <end position="30"/>
    </location>
</feature>
<keyword evidence="1" id="KW-1133">Transmembrane helix</keyword>
<reference evidence="3 4" key="1">
    <citation type="submission" date="2019-08" db="EMBL/GenBank/DDBJ databases">
        <title>Pelomicrobium methylotrophicum gen. nov., sp. nov. a moderately thermophilic, facultatively anaerobic, lithoautotrophic and methylotrophic bacterium isolated from a terrestrial mud volcano.</title>
        <authorList>
            <person name="Slobodkina G.B."/>
            <person name="Merkel A.Y."/>
            <person name="Slobodkin A.I."/>
        </authorList>
    </citation>
    <scope>NUCLEOTIDE SEQUENCE [LARGE SCALE GENOMIC DNA]</scope>
    <source>
        <strain evidence="3 4">SM250</strain>
    </source>
</reference>
<evidence type="ECO:0000313" key="4">
    <source>
        <dbReference type="Proteomes" id="UP000321201"/>
    </source>
</evidence>
<gene>
    <name evidence="3" type="ORF">FR698_05175</name>
</gene>
<dbReference type="Pfam" id="PF03779">
    <property type="entry name" value="SPW"/>
    <property type="match status" value="1"/>
</dbReference>
<protein>
    <recommendedName>
        <fullName evidence="2">SPW repeat-containing integral membrane domain-containing protein</fullName>
    </recommendedName>
</protein>
<feature type="domain" description="SPW repeat-containing integral membrane" evidence="2">
    <location>
        <begin position="8"/>
        <end position="104"/>
    </location>
</feature>
<dbReference type="InterPro" id="IPR005530">
    <property type="entry name" value="SPW"/>
</dbReference>
<dbReference type="Proteomes" id="UP000321201">
    <property type="component" value="Unassembled WGS sequence"/>
</dbReference>
<dbReference type="InParanoid" id="A0A5C7EK60"/>
<accession>A0A5C7EK60</accession>
<evidence type="ECO:0000259" key="2">
    <source>
        <dbReference type="Pfam" id="PF03779"/>
    </source>
</evidence>
<evidence type="ECO:0000256" key="1">
    <source>
        <dbReference type="SAM" id="Phobius"/>
    </source>
</evidence>
<comment type="caution">
    <text evidence="3">The sequence shown here is derived from an EMBL/GenBank/DDBJ whole genome shotgun (WGS) entry which is preliminary data.</text>
</comment>
<dbReference type="RefSeq" id="WP_147799113.1">
    <property type="nucleotide sequence ID" value="NZ_VPFL01000005.1"/>
</dbReference>
<name>A0A5C7EK60_9PROT</name>
<keyword evidence="4" id="KW-1185">Reference proteome</keyword>
<evidence type="ECO:0000313" key="3">
    <source>
        <dbReference type="EMBL" id="TXF12621.1"/>
    </source>
</evidence>
<feature type="transmembrane region" description="Helical" evidence="1">
    <location>
        <begin position="88"/>
        <end position="108"/>
    </location>
</feature>